<dbReference type="EMBL" id="CM056820">
    <property type="protein sequence ID" value="KAJ8615808.1"/>
    <property type="molecule type" value="Genomic_DNA"/>
</dbReference>
<proteinExistence type="predicted"/>
<reference evidence="1 2" key="1">
    <citation type="journal article" date="2022" name="Hortic Res">
        <title>A haplotype resolved chromosomal level avocado genome allows analysis of novel avocado genes.</title>
        <authorList>
            <person name="Nath O."/>
            <person name="Fletcher S.J."/>
            <person name="Hayward A."/>
            <person name="Shaw L.M."/>
            <person name="Masouleh A.K."/>
            <person name="Furtado A."/>
            <person name="Henry R.J."/>
            <person name="Mitter N."/>
        </authorList>
    </citation>
    <scope>NUCLEOTIDE SEQUENCE [LARGE SCALE GENOMIC DNA]</scope>
    <source>
        <strain evidence="2">cv. Hass</strain>
    </source>
</reference>
<comment type="caution">
    <text evidence="1">The sequence shown here is derived from an EMBL/GenBank/DDBJ whole genome shotgun (WGS) entry which is preliminary data.</text>
</comment>
<sequence length="234" mass="26595">MKNILIQQGIKIALLGKEKKPEKMNADEWADVDERAMSSIEQYLSDEVMFNVMLEKSAKDLWEKLEKLYMGKNLTNKLHLKKQLYGLKMEEGCDLMEHMNTFNRMISDLLRLDVKMKIDNKGKEPVQSQTGASTSGGEEEVEVQQEPTSLAQGIAKRNIKPPQRFGWDEDEVHFALITSNGDPTTLQEAMESNEREAKYLEDVNLFGKIDVYAVATLINDPSSEQQPTSVHKDG</sequence>
<protein>
    <submittedName>
        <fullName evidence="1">Uncharacterized protein</fullName>
    </submittedName>
</protein>
<evidence type="ECO:0000313" key="1">
    <source>
        <dbReference type="EMBL" id="KAJ8615808.1"/>
    </source>
</evidence>
<organism evidence="1 2">
    <name type="scientific">Persea americana</name>
    <name type="common">Avocado</name>
    <dbReference type="NCBI Taxonomy" id="3435"/>
    <lineage>
        <taxon>Eukaryota</taxon>
        <taxon>Viridiplantae</taxon>
        <taxon>Streptophyta</taxon>
        <taxon>Embryophyta</taxon>
        <taxon>Tracheophyta</taxon>
        <taxon>Spermatophyta</taxon>
        <taxon>Magnoliopsida</taxon>
        <taxon>Magnoliidae</taxon>
        <taxon>Laurales</taxon>
        <taxon>Lauraceae</taxon>
        <taxon>Persea</taxon>
    </lineage>
</organism>
<evidence type="ECO:0000313" key="2">
    <source>
        <dbReference type="Proteomes" id="UP001234297"/>
    </source>
</evidence>
<dbReference type="Proteomes" id="UP001234297">
    <property type="component" value="Chromosome 12"/>
</dbReference>
<name>A0ACC2K4G9_PERAE</name>
<keyword evidence="2" id="KW-1185">Reference proteome</keyword>
<gene>
    <name evidence="1" type="ORF">MRB53_035180</name>
</gene>
<accession>A0ACC2K4G9</accession>